<sequence length="229" mass="25940">MASLEDLTCVVSGVLTSFPVITFSRQNVVNSMFSTINADCWTMQFALFSLVKKMDIDHPYHTIFQLLALANGDRTKEKQCSGISFVYWPKIVSLMRENGNVVPFTLSASVLEWVDGTLPLGEYLIRSRNGGAHGRYGLGDWSFLRCREHMTNEKDKCKAFHGVSENFRTNLPLEKREGKGQETDDDLETILEDSQDECEGNKDATHALMRVKQKLDGYEEGEMRNVRGQ</sequence>
<dbReference type="GO" id="GO:0004674">
    <property type="term" value="F:protein serine/threonine kinase activity"/>
    <property type="evidence" value="ECO:0007669"/>
    <property type="project" value="InterPro"/>
</dbReference>
<keyword evidence="1" id="KW-0808">Transferase</keyword>
<comment type="caution">
    <text evidence="1">The sequence shown here is derived from an EMBL/GenBank/DDBJ whole genome shotgun (WGS) entry which is preliminary data.</text>
</comment>
<protein>
    <submittedName>
        <fullName evidence="1">Serine/threonine-protein kinase atm</fullName>
    </submittedName>
</protein>
<dbReference type="Proteomes" id="UP000237347">
    <property type="component" value="Unassembled WGS sequence"/>
</dbReference>
<keyword evidence="2" id="KW-1185">Reference proteome</keyword>
<reference evidence="1 2" key="1">
    <citation type="journal article" date="2018" name="Sci. Data">
        <title>The draft genome sequence of cork oak.</title>
        <authorList>
            <person name="Ramos A.M."/>
            <person name="Usie A."/>
            <person name="Barbosa P."/>
            <person name="Barros P.M."/>
            <person name="Capote T."/>
            <person name="Chaves I."/>
            <person name="Simoes F."/>
            <person name="Abreu I."/>
            <person name="Carrasquinho I."/>
            <person name="Faro C."/>
            <person name="Guimaraes J.B."/>
            <person name="Mendonca D."/>
            <person name="Nobrega F."/>
            <person name="Rodrigues L."/>
            <person name="Saibo N.J.M."/>
            <person name="Varela M.C."/>
            <person name="Egas C."/>
            <person name="Matos J."/>
            <person name="Miguel C.M."/>
            <person name="Oliveira M.M."/>
            <person name="Ricardo C.P."/>
            <person name="Goncalves S."/>
        </authorList>
    </citation>
    <scope>NUCLEOTIDE SEQUENCE [LARGE SCALE GENOMIC DNA]</scope>
    <source>
        <strain evidence="2">cv. HL8</strain>
    </source>
</reference>
<proteinExistence type="predicted"/>
<gene>
    <name evidence="1" type="primary">ATM_4</name>
    <name evidence="1" type="ORF">CFP56_022308</name>
</gene>
<dbReference type="PANTHER" id="PTHR37079">
    <property type="entry name" value="SERINE/THREONINE-PROTEIN KINASE ATM"/>
    <property type="match status" value="1"/>
</dbReference>
<dbReference type="EMBL" id="PKMF04000348">
    <property type="protein sequence ID" value="KAK7836621.1"/>
    <property type="molecule type" value="Genomic_DNA"/>
</dbReference>
<dbReference type="GO" id="GO:0006974">
    <property type="term" value="P:DNA damage response"/>
    <property type="evidence" value="ECO:0007669"/>
    <property type="project" value="InterPro"/>
</dbReference>
<dbReference type="PANTHER" id="PTHR37079:SF4">
    <property type="entry name" value="SERINE_THREONINE-PROTEIN KINASE ATM"/>
    <property type="match status" value="1"/>
</dbReference>
<evidence type="ECO:0000313" key="2">
    <source>
        <dbReference type="Proteomes" id="UP000237347"/>
    </source>
</evidence>
<dbReference type="AlphaFoldDB" id="A0AAW0KDK1"/>
<organism evidence="1 2">
    <name type="scientific">Quercus suber</name>
    <name type="common">Cork oak</name>
    <dbReference type="NCBI Taxonomy" id="58331"/>
    <lineage>
        <taxon>Eukaryota</taxon>
        <taxon>Viridiplantae</taxon>
        <taxon>Streptophyta</taxon>
        <taxon>Embryophyta</taxon>
        <taxon>Tracheophyta</taxon>
        <taxon>Spermatophyta</taxon>
        <taxon>Magnoliopsida</taxon>
        <taxon>eudicotyledons</taxon>
        <taxon>Gunneridae</taxon>
        <taxon>Pentapetalae</taxon>
        <taxon>rosids</taxon>
        <taxon>fabids</taxon>
        <taxon>Fagales</taxon>
        <taxon>Fagaceae</taxon>
        <taxon>Quercus</taxon>
    </lineage>
</organism>
<accession>A0AAW0KDK1</accession>
<dbReference type="InterPro" id="IPR038980">
    <property type="entry name" value="ATM_plant"/>
</dbReference>
<name>A0AAW0KDK1_QUESU</name>
<evidence type="ECO:0000313" key="1">
    <source>
        <dbReference type="EMBL" id="KAK7836621.1"/>
    </source>
</evidence>
<keyword evidence="1" id="KW-0418">Kinase</keyword>
<feature type="non-terminal residue" evidence="1">
    <location>
        <position position="229"/>
    </location>
</feature>